<gene>
    <name evidence="1" type="primary">g1295</name>
    <name evidence="1" type="ORF">VP750_LOCUS1119</name>
</gene>
<keyword evidence="2" id="KW-1185">Reference proteome</keyword>
<name>A0ABP1FHN8_9CHLO</name>
<dbReference type="EMBL" id="CAXHTA020000002">
    <property type="protein sequence ID" value="CAL5219460.1"/>
    <property type="molecule type" value="Genomic_DNA"/>
</dbReference>
<reference evidence="1 2" key="1">
    <citation type="submission" date="2024-06" db="EMBL/GenBank/DDBJ databases">
        <authorList>
            <person name="Kraege A."/>
            <person name="Thomma B."/>
        </authorList>
    </citation>
    <scope>NUCLEOTIDE SEQUENCE [LARGE SCALE GENOMIC DNA]</scope>
</reference>
<dbReference type="InterPro" id="IPR036038">
    <property type="entry name" value="Aminotransferase-like"/>
</dbReference>
<dbReference type="InterPro" id="IPR043132">
    <property type="entry name" value="BCAT-like_C"/>
</dbReference>
<protein>
    <submittedName>
        <fullName evidence="1">G1295 protein</fullName>
    </submittedName>
</protein>
<dbReference type="SUPFAM" id="SSF56752">
    <property type="entry name" value="D-aminoacid aminotransferase-like PLP-dependent enzymes"/>
    <property type="match status" value="1"/>
</dbReference>
<dbReference type="Pfam" id="PF01063">
    <property type="entry name" value="Aminotran_4"/>
    <property type="match status" value="1"/>
</dbReference>
<evidence type="ECO:0000313" key="2">
    <source>
        <dbReference type="Proteomes" id="UP001497392"/>
    </source>
</evidence>
<dbReference type="Gene3D" id="3.20.10.10">
    <property type="entry name" value="D-amino Acid Aminotransferase, subunit A, domain 2"/>
    <property type="match status" value="1"/>
</dbReference>
<comment type="caution">
    <text evidence="1">The sequence shown here is derived from an EMBL/GenBank/DDBJ whole genome shotgun (WGS) entry which is preliminary data.</text>
</comment>
<evidence type="ECO:0000313" key="1">
    <source>
        <dbReference type="EMBL" id="CAL5219460.1"/>
    </source>
</evidence>
<dbReference type="PANTHER" id="PTHR47703">
    <property type="entry name" value="D-AMINOACID AMINOTRANSFERASE-LIKE PLP-DEPENDENT ENZYMES SUPERFAMILY PROTEIN"/>
    <property type="match status" value="1"/>
</dbReference>
<dbReference type="Proteomes" id="UP001497392">
    <property type="component" value="Unassembled WGS sequence"/>
</dbReference>
<organism evidence="1 2">
    <name type="scientific">Coccomyxa viridis</name>
    <dbReference type="NCBI Taxonomy" id="1274662"/>
    <lineage>
        <taxon>Eukaryota</taxon>
        <taxon>Viridiplantae</taxon>
        <taxon>Chlorophyta</taxon>
        <taxon>core chlorophytes</taxon>
        <taxon>Trebouxiophyceae</taxon>
        <taxon>Trebouxiophyceae incertae sedis</taxon>
        <taxon>Coccomyxaceae</taxon>
        <taxon>Coccomyxa</taxon>
    </lineage>
</organism>
<proteinExistence type="predicted"/>
<accession>A0ABP1FHN8</accession>
<dbReference type="PANTHER" id="PTHR47703:SF2">
    <property type="entry name" value="D-AMINOACID AMINOTRANSFERASE-LIKE PLP-DEPENDENT ENZYMES SUPERFAMILY PROTEIN"/>
    <property type="match status" value="1"/>
</dbReference>
<dbReference type="InterPro" id="IPR001544">
    <property type="entry name" value="Aminotrans_IV"/>
</dbReference>
<sequence length="235" mass="26147">MVIGLHKHIQRLKDSLLSILGPDGKPRDQYAHCERKLWKMLSPTMRVAADSAMQHNPECAHWMVCLHLSMADDHKGRLRTTIYVQPLALSMDRSVAVAILGPPRAEMPARSIPAAKGSQWASDRMVHERHLPEGTTEGILCNSSNALLEGLITNVFVVREVEGQFLLQTAHPSQGILDGVCRRLIIQACGEAGVKCLEDAPLWEQRHAWVQAFTCNSVAGVRMISSMRQLHKHMA</sequence>